<comment type="pathway">
    <text evidence="1 8">Metabolic intermediate biosynthesis; chorismate biosynthesis; chorismate from D-erythrose 4-phosphate and phosphoenolpyruvate: step 4/7.</text>
</comment>
<dbReference type="GO" id="GO:0004764">
    <property type="term" value="F:shikimate 3-dehydrogenase (NADP+) activity"/>
    <property type="evidence" value="ECO:0007669"/>
    <property type="project" value="UniProtKB-UniRule"/>
</dbReference>
<dbReference type="InterPro" id="IPR036291">
    <property type="entry name" value="NAD(P)-bd_dom_sf"/>
</dbReference>
<dbReference type="InterPro" id="IPR006151">
    <property type="entry name" value="Shikm_DH/Glu-tRNA_Rdtase"/>
</dbReference>
<keyword evidence="5 8" id="KW-0560">Oxidoreductase</keyword>
<protein>
    <recommendedName>
        <fullName evidence="2 8">Shikimate dehydrogenase (NADP(+))</fullName>
        <shortName evidence="8">SDH</shortName>
        <ecNumber evidence="2 8">1.1.1.25</ecNumber>
    </recommendedName>
</protein>
<comment type="subunit">
    <text evidence="8">Homodimer.</text>
</comment>
<dbReference type="SUPFAM" id="SSF53223">
    <property type="entry name" value="Aminoacid dehydrogenase-like, N-terminal domain"/>
    <property type="match status" value="1"/>
</dbReference>
<feature type="binding site" evidence="8">
    <location>
        <position position="249"/>
    </location>
    <ligand>
        <name>shikimate</name>
        <dbReference type="ChEBI" id="CHEBI:36208"/>
    </ligand>
</feature>
<dbReference type="InterPro" id="IPR046346">
    <property type="entry name" value="Aminoacid_DH-like_N_sf"/>
</dbReference>
<dbReference type="Pfam" id="PF08501">
    <property type="entry name" value="Shikimate_dh_N"/>
    <property type="match status" value="1"/>
</dbReference>
<dbReference type="Proteomes" id="UP000242662">
    <property type="component" value="Unassembled WGS sequence"/>
</dbReference>
<feature type="domain" description="SDH C-terminal" evidence="11">
    <location>
        <begin position="242"/>
        <end position="272"/>
    </location>
</feature>
<evidence type="ECO:0000313" key="12">
    <source>
        <dbReference type="EMBL" id="SDC29758.1"/>
    </source>
</evidence>
<dbReference type="HAMAP" id="MF_00222">
    <property type="entry name" value="Shikimate_DH_AroE"/>
    <property type="match status" value="1"/>
</dbReference>
<feature type="binding site" evidence="8">
    <location>
        <position position="219"/>
    </location>
    <ligand>
        <name>NADP(+)</name>
        <dbReference type="ChEBI" id="CHEBI:58349"/>
    </ligand>
</feature>
<accession>A0A1G6KFZ1</accession>
<evidence type="ECO:0000256" key="5">
    <source>
        <dbReference type="ARBA" id="ARBA00023002"/>
    </source>
</evidence>
<dbReference type="PANTHER" id="PTHR21089">
    <property type="entry name" value="SHIKIMATE DEHYDROGENASE"/>
    <property type="match status" value="1"/>
</dbReference>
<feature type="binding site" evidence="8">
    <location>
        <position position="87"/>
    </location>
    <ligand>
        <name>shikimate</name>
        <dbReference type="ChEBI" id="CHEBI:36208"/>
    </ligand>
</feature>
<comment type="function">
    <text evidence="8">Involved in the biosynthesis of the chorismate, which leads to the biosynthesis of aromatic amino acids. Catalyzes the reversible NADPH linked reduction of 3-dehydroshikimate (DHSA) to yield shikimate (SA).</text>
</comment>
<evidence type="ECO:0000259" key="10">
    <source>
        <dbReference type="Pfam" id="PF08501"/>
    </source>
</evidence>
<dbReference type="InterPro" id="IPR011342">
    <property type="entry name" value="Shikimate_DH"/>
</dbReference>
<dbReference type="GO" id="GO:0019632">
    <property type="term" value="P:shikimate metabolic process"/>
    <property type="evidence" value="ECO:0007669"/>
    <property type="project" value="InterPro"/>
</dbReference>
<evidence type="ECO:0000256" key="1">
    <source>
        <dbReference type="ARBA" id="ARBA00004871"/>
    </source>
</evidence>
<keyword evidence="13" id="KW-1185">Reference proteome</keyword>
<dbReference type="Pfam" id="PF18317">
    <property type="entry name" value="SDH_C"/>
    <property type="match status" value="1"/>
</dbReference>
<dbReference type="EMBL" id="FMYM01000007">
    <property type="protein sequence ID" value="SDC29758.1"/>
    <property type="molecule type" value="Genomic_DNA"/>
</dbReference>
<evidence type="ECO:0000259" key="11">
    <source>
        <dbReference type="Pfam" id="PF18317"/>
    </source>
</evidence>
<evidence type="ECO:0000313" key="13">
    <source>
        <dbReference type="Proteomes" id="UP000242662"/>
    </source>
</evidence>
<dbReference type="PANTHER" id="PTHR21089:SF1">
    <property type="entry name" value="BIFUNCTIONAL 3-DEHYDROQUINATE DEHYDRATASE_SHIKIMATE DEHYDROGENASE, CHLOROPLASTIC"/>
    <property type="match status" value="1"/>
</dbReference>
<dbReference type="GO" id="GO:0009423">
    <property type="term" value="P:chorismate biosynthetic process"/>
    <property type="evidence" value="ECO:0007669"/>
    <property type="project" value="UniProtKB-UniRule"/>
</dbReference>
<dbReference type="NCBIfam" id="TIGR00507">
    <property type="entry name" value="aroE"/>
    <property type="match status" value="1"/>
</dbReference>
<comment type="similarity">
    <text evidence="8">Belongs to the shikimate dehydrogenase family.</text>
</comment>
<feature type="active site" description="Proton acceptor" evidence="8">
    <location>
        <position position="66"/>
    </location>
</feature>
<comment type="catalytic activity">
    <reaction evidence="7 8">
        <text>shikimate + NADP(+) = 3-dehydroshikimate + NADPH + H(+)</text>
        <dbReference type="Rhea" id="RHEA:17737"/>
        <dbReference type="ChEBI" id="CHEBI:15378"/>
        <dbReference type="ChEBI" id="CHEBI:16630"/>
        <dbReference type="ChEBI" id="CHEBI:36208"/>
        <dbReference type="ChEBI" id="CHEBI:57783"/>
        <dbReference type="ChEBI" id="CHEBI:58349"/>
        <dbReference type="EC" id="1.1.1.25"/>
    </reaction>
</comment>
<feature type="binding site" evidence="8">
    <location>
        <position position="102"/>
    </location>
    <ligand>
        <name>shikimate</name>
        <dbReference type="ChEBI" id="CHEBI:36208"/>
    </ligand>
</feature>
<gene>
    <name evidence="8" type="primary">aroE</name>
    <name evidence="12" type="ORF">SAMN05421737_10714</name>
</gene>
<dbReference type="UniPathway" id="UPA00053">
    <property type="reaction ID" value="UER00087"/>
</dbReference>
<feature type="binding site" evidence="8">
    <location>
        <position position="221"/>
    </location>
    <ligand>
        <name>shikimate</name>
        <dbReference type="ChEBI" id="CHEBI:36208"/>
    </ligand>
</feature>
<keyword evidence="3 8" id="KW-0028">Amino-acid biosynthesis</keyword>
<feature type="domain" description="Quinate/shikimate 5-dehydrogenase/glutamyl-tRNA reductase" evidence="9">
    <location>
        <begin position="112"/>
        <end position="193"/>
    </location>
</feature>
<dbReference type="SUPFAM" id="SSF51735">
    <property type="entry name" value="NAD(P)-binding Rossmann-fold domains"/>
    <property type="match status" value="1"/>
</dbReference>
<dbReference type="GO" id="GO:0050661">
    <property type="term" value="F:NADP binding"/>
    <property type="evidence" value="ECO:0007669"/>
    <property type="project" value="InterPro"/>
</dbReference>
<reference evidence="13" key="1">
    <citation type="submission" date="2016-09" db="EMBL/GenBank/DDBJ databases">
        <authorList>
            <person name="Varghese N."/>
            <person name="Submissions S."/>
        </authorList>
    </citation>
    <scope>NUCLEOTIDE SEQUENCE [LARGE SCALE GENOMIC DNA]</scope>
    <source>
        <strain evidence="13">25nlg</strain>
    </source>
</reference>
<sequence length="276" mass="30194">MERKYGLIGHPVSHSLSPQMHAAAYQSLHLDATYEAMDVPPVQLKAMLHKVRAGNIDGLNVTLPHKVAVLPYLDELDEDAHAIGAVNTIVRCGHRLIGKNTDGTGYMTALLARVDARKLACANVLVIGAGGAARAIVYALCKHGVGYVTVANRTLTRAQQLVAHFPQWPVKAAPLLQVEEDLSPYDVLIQTTSVGMTPHVREIPLSLETLAQHTFVSEIIYHPIETALIKTAKARGNKTSPGIGMFVEQAALSIYYWTQRWPDRVPMTETVLKLTK</sequence>
<keyword evidence="6 8" id="KW-0057">Aromatic amino acid biosynthesis</keyword>
<dbReference type="Pfam" id="PF01488">
    <property type="entry name" value="Shikimate_DH"/>
    <property type="match status" value="1"/>
</dbReference>
<keyword evidence="4 8" id="KW-0521">NADP</keyword>
<feature type="binding site" evidence="8">
    <location>
        <begin position="128"/>
        <end position="132"/>
    </location>
    <ligand>
        <name>NADP(+)</name>
        <dbReference type="ChEBI" id="CHEBI:58349"/>
    </ligand>
</feature>
<dbReference type="CDD" id="cd01065">
    <property type="entry name" value="NAD_bind_Shikimate_DH"/>
    <property type="match status" value="1"/>
</dbReference>
<evidence type="ECO:0000256" key="8">
    <source>
        <dbReference type="HAMAP-Rule" id="MF_00222"/>
    </source>
</evidence>
<name>A0A1G6KFZ1_9BACI</name>
<dbReference type="GO" id="GO:0008652">
    <property type="term" value="P:amino acid biosynthetic process"/>
    <property type="evidence" value="ECO:0007669"/>
    <property type="project" value="UniProtKB-KW"/>
</dbReference>
<evidence type="ECO:0000256" key="6">
    <source>
        <dbReference type="ARBA" id="ARBA00023141"/>
    </source>
</evidence>
<feature type="domain" description="Shikimate dehydrogenase substrate binding N-terminal" evidence="10">
    <location>
        <begin position="7"/>
        <end position="89"/>
    </location>
</feature>
<dbReference type="Gene3D" id="3.40.50.10860">
    <property type="entry name" value="Leucine Dehydrogenase, chain A, domain 1"/>
    <property type="match status" value="1"/>
</dbReference>
<evidence type="ECO:0000256" key="4">
    <source>
        <dbReference type="ARBA" id="ARBA00022857"/>
    </source>
</evidence>
<dbReference type="RefSeq" id="WP_176763869.1">
    <property type="nucleotide sequence ID" value="NZ_FMYM01000007.1"/>
</dbReference>
<dbReference type="GO" id="GO:0009073">
    <property type="term" value="P:aromatic amino acid family biosynthetic process"/>
    <property type="evidence" value="ECO:0007669"/>
    <property type="project" value="UniProtKB-KW"/>
</dbReference>
<dbReference type="Gene3D" id="3.40.50.720">
    <property type="entry name" value="NAD(P)-binding Rossmann-like Domain"/>
    <property type="match status" value="1"/>
</dbReference>
<feature type="binding site" evidence="8">
    <location>
        <position position="242"/>
    </location>
    <ligand>
        <name>NADP(+)</name>
        <dbReference type="ChEBI" id="CHEBI:58349"/>
    </ligand>
</feature>
<dbReference type="GO" id="GO:0005829">
    <property type="term" value="C:cytosol"/>
    <property type="evidence" value="ECO:0007669"/>
    <property type="project" value="TreeGrafter"/>
</dbReference>
<proteinExistence type="inferred from homology"/>
<feature type="binding site" evidence="8">
    <location>
        <position position="62"/>
    </location>
    <ligand>
        <name>shikimate</name>
        <dbReference type="ChEBI" id="CHEBI:36208"/>
    </ligand>
</feature>
<dbReference type="InterPro" id="IPR013708">
    <property type="entry name" value="Shikimate_DH-bd_N"/>
</dbReference>
<feature type="binding site" evidence="8">
    <location>
        <position position="78"/>
    </location>
    <ligand>
        <name>NADP(+)</name>
        <dbReference type="ChEBI" id="CHEBI:58349"/>
    </ligand>
</feature>
<dbReference type="EC" id="1.1.1.25" evidence="2 8"/>
<dbReference type="STRING" id="1464122.SAMN05421737_10714"/>
<organism evidence="12 13">
    <name type="scientific">Shouchella lonarensis</name>
    <dbReference type="NCBI Taxonomy" id="1464122"/>
    <lineage>
        <taxon>Bacteria</taxon>
        <taxon>Bacillati</taxon>
        <taxon>Bacillota</taxon>
        <taxon>Bacilli</taxon>
        <taxon>Bacillales</taxon>
        <taxon>Bacillaceae</taxon>
        <taxon>Shouchella</taxon>
    </lineage>
</organism>
<evidence type="ECO:0000256" key="2">
    <source>
        <dbReference type="ARBA" id="ARBA00012962"/>
    </source>
</evidence>
<dbReference type="AlphaFoldDB" id="A0A1G6KFZ1"/>
<feature type="binding site" evidence="8">
    <location>
        <begin position="152"/>
        <end position="157"/>
    </location>
    <ligand>
        <name>NADP(+)</name>
        <dbReference type="ChEBI" id="CHEBI:58349"/>
    </ligand>
</feature>
<evidence type="ECO:0000259" key="9">
    <source>
        <dbReference type="Pfam" id="PF01488"/>
    </source>
</evidence>
<dbReference type="InterPro" id="IPR022893">
    <property type="entry name" value="Shikimate_DH_fam"/>
</dbReference>
<evidence type="ECO:0000256" key="3">
    <source>
        <dbReference type="ARBA" id="ARBA00022605"/>
    </source>
</evidence>
<feature type="binding site" evidence="8">
    <location>
        <begin position="15"/>
        <end position="17"/>
    </location>
    <ligand>
        <name>shikimate</name>
        <dbReference type="ChEBI" id="CHEBI:36208"/>
    </ligand>
</feature>
<evidence type="ECO:0000256" key="7">
    <source>
        <dbReference type="ARBA" id="ARBA00049442"/>
    </source>
</evidence>
<dbReference type="InterPro" id="IPR041121">
    <property type="entry name" value="SDH_C"/>
</dbReference>